<proteinExistence type="predicted"/>
<dbReference type="Proteomes" id="UP000485058">
    <property type="component" value="Unassembled WGS sequence"/>
</dbReference>
<name>A0A699ZF24_HAELA</name>
<evidence type="ECO:0000313" key="3">
    <source>
        <dbReference type="Proteomes" id="UP000485058"/>
    </source>
</evidence>
<dbReference type="EMBL" id="BLLF01001779">
    <property type="protein sequence ID" value="GFH21203.1"/>
    <property type="molecule type" value="Genomic_DNA"/>
</dbReference>
<comment type="caution">
    <text evidence="2">The sequence shown here is derived from an EMBL/GenBank/DDBJ whole genome shotgun (WGS) entry which is preliminary data.</text>
</comment>
<feature type="chain" id="PRO_5025592907" evidence="1">
    <location>
        <begin position="22"/>
        <end position="70"/>
    </location>
</feature>
<evidence type="ECO:0000256" key="1">
    <source>
        <dbReference type="SAM" id="SignalP"/>
    </source>
</evidence>
<feature type="signal peptide" evidence="1">
    <location>
        <begin position="1"/>
        <end position="21"/>
    </location>
</feature>
<accession>A0A699ZF24</accession>
<evidence type="ECO:0000313" key="2">
    <source>
        <dbReference type="EMBL" id="GFH21203.1"/>
    </source>
</evidence>
<protein>
    <submittedName>
        <fullName evidence="2">Uncharacterized protein</fullName>
    </submittedName>
</protein>
<keyword evidence="1" id="KW-0732">Signal</keyword>
<reference evidence="2 3" key="1">
    <citation type="submission" date="2020-02" db="EMBL/GenBank/DDBJ databases">
        <title>Draft genome sequence of Haematococcus lacustris strain NIES-144.</title>
        <authorList>
            <person name="Morimoto D."/>
            <person name="Nakagawa S."/>
            <person name="Yoshida T."/>
            <person name="Sawayama S."/>
        </authorList>
    </citation>
    <scope>NUCLEOTIDE SEQUENCE [LARGE SCALE GENOMIC DNA]</scope>
    <source>
        <strain evidence="2 3">NIES-144</strain>
    </source>
</reference>
<keyword evidence="3" id="KW-1185">Reference proteome</keyword>
<organism evidence="2 3">
    <name type="scientific">Haematococcus lacustris</name>
    <name type="common">Green alga</name>
    <name type="synonym">Haematococcus pluvialis</name>
    <dbReference type="NCBI Taxonomy" id="44745"/>
    <lineage>
        <taxon>Eukaryota</taxon>
        <taxon>Viridiplantae</taxon>
        <taxon>Chlorophyta</taxon>
        <taxon>core chlorophytes</taxon>
        <taxon>Chlorophyceae</taxon>
        <taxon>CS clade</taxon>
        <taxon>Chlamydomonadales</taxon>
        <taxon>Haematococcaceae</taxon>
        <taxon>Haematococcus</taxon>
    </lineage>
</organism>
<sequence>MVLALLLALVLFKGGEPSCWARGVHGGGGRAGDAAGGGAGALAGCAACQPAAPHPAVPGDECRGLSHLEG</sequence>
<dbReference type="AlphaFoldDB" id="A0A699ZF24"/>
<gene>
    <name evidence="2" type="ORF">HaLaN_18457</name>
</gene>